<dbReference type="PROSITE" id="PS00409">
    <property type="entry name" value="PROKAR_NTER_METHYL"/>
    <property type="match status" value="1"/>
</dbReference>
<comment type="caution">
    <text evidence="2">The sequence shown here is derived from an EMBL/GenBank/DDBJ whole genome shotgun (WGS) entry which is preliminary data.</text>
</comment>
<dbReference type="EMBL" id="PEYC01000021">
    <property type="protein sequence ID" value="PIS40195.1"/>
    <property type="molecule type" value="Genomic_DNA"/>
</dbReference>
<reference evidence="3" key="1">
    <citation type="submission" date="2017-09" db="EMBL/GenBank/DDBJ databases">
        <title>Depth-based differentiation of microbial function through sediment-hosted aquifers and enrichment of novel symbionts in the deep terrestrial subsurface.</title>
        <authorList>
            <person name="Probst A.J."/>
            <person name="Ladd B."/>
            <person name="Jarett J.K."/>
            <person name="Geller-Mcgrath D.E."/>
            <person name="Sieber C.M.K."/>
            <person name="Emerson J.B."/>
            <person name="Anantharaman K."/>
            <person name="Thomas B.C."/>
            <person name="Malmstrom R."/>
            <person name="Stieglmeier M."/>
            <person name="Klingl A."/>
            <person name="Woyke T."/>
            <person name="Ryan C.M."/>
            <person name="Banfield J.F."/>
        </authorList>
    </citation>
    <scope>NUCLEOTIDE SEQUENCE [LARGE SCALE GENOMIC DNA]</scope>
</reference>
<accession>A0A2H0YNX4</accession>
<keyword evidence="1" id="KW-0812">Transmembrane</keyword>
<evidence type="ECO:0000256" key="1">
    <source>
        <dbReference type="SAM" id="Phobius"/>
    </source>
</evidence>
<dbReference type="AlphaFoldDB" id="A0A2H0YNX4"/>
<keyword evidence="1" id="KW-0472">Membrane</keyword>
<keyword evidence="1" id="KW-1133">Transmembrane helix</keyword>
<evidence type="ECO:0008006" key="4">
    <source>
        <dbReference type="Google" id="ProtNLM"/>
    </source>
</evidence>
<protein>
    <recommendedName>
        <fullName evidence="4">Prepilin-type N-terminal cleavage/methylation domain-containing protein</fullName>
    </recommendedName>
</protein>
<dbReference type="InterPro" id="IPR012902">
    <property type="entry name" value="N_methyl_site"/>
</dbReference>
<gene>
    <name evidence="2" type="ORF">COT32_01095</name>
</gene>
<feature type="transmembrane region" description="Helical" evidence="1">
    <location>
        <begin position="21"/>
        <end position="52"/>
    </location>
</feature>
<evidence type="ECO:0000313" key="2">
    <source>
        <dbReference type="EMBL" id="PIS40195.1"/>
    </source>
</evidence>
<sequence>MRSFTPLEIIKSNRKYKESKSLTGFTLIETLVTIFILALIIGVVFGLIVFLYRTHGYAWEESQAIEEARRGIEAMTKEIREARTGEDGSYPLEKAEDKQIVFYSDIDNDGRTEKVRYFLGTVNSGILIQECQTDSGGGTCSVAFSNFFTGILKSAQLKVSVEGDLDRSAEYVTVSVDGNNLGNICQIGCSHCAGVWQGTTIYDVISQAQDNEIQFSADASSAVGYECPVGSPNHSMKARFEFSWEEEIIGAGNELKKGIIEPTGSPIEYPSEQENISFLTSYVRNAPPIFEYFDNQGDKIEEYPARLIDTKIMKVYLVVNVNPNRPPDNHELESYVQLRNLKEE</sequence>
<proteinExistence type="predicted"/>
<dbReference type="Proteomes" id="UP000231472">
    <property type="component" value="Unassembled WGS sequence"/>
</dbReference>
<organism evidence="2 3">
    <name type="scientific">Candidatus Nealsonbacteria bacterium CG08_land_8_20_14_0_20_36_22</name>
    <dbReference type="NCBI Taxonomy" id="1974704"/>
    <lineage>
        <taxon>Bacteria</taxon>
        <taxon>Candidatus Nealsoniibacteriota</taxon>
    </lineage>
</organism>
<name>A0A2H0YNX4_9BACT</name>
<evidence type="ECO:0000313" key="3">
    <source>
        <dbReference type="Proteomes" id="UP000231472"/>
    </source>
</evidence>